<evidence type="ECO:0000313" key="3">
    <source>
        <dbReference type="Proteomes" id="UP000245341"/>
    </source>
</evidence>
<dbReference type="KEGG" id="lww:102738458"/>
<keyword evidence="3" id="KW-1185">Reference proteome</keyword>
<dbReference type="GO" id="GO:0005739">
    <property type="term" value="C:mitochondrion"/>
    <property type="evidence" value="ECO:0007669"/>
    <property type="project" value="TreeGrafter"/>
</dbReference>
<dbReference type="InterPro" id="IPR043594">
    <property type="entry name" value="HMGL"/>
</dbReference>
<reference evidence="4" key="1">
    <citation type="submission" date="2025-08" db="UniProtKB">
        <authorList>
            <consortium name="RefSeq"/>
        </authorList>
    </citation>
    <scope>IDENTIFICATION</scope>
    <source>
        <tissue evidence="4">Liver</tissue>
    </source>
</reference>
<proteinExistence type="predicted"/>
<dbReference type="PANTHER" id="PTHR42738">
    <property type="entry name" value="HYDROXYMETHYLGLUTARYL-COA LYASE"/>
    <property type="match status" value="1"/>
</dbReference>
<evidence type="ECO:0000313" key="4">
    <source>
        <dbReference type="RefSeq" id="XP_030876861.1"/>
    </source>
</evidence>
<dbReference type="GO" id="GO:0046872">
    <property type="term" value="F:metal ion binding"/>
    <property type="evidence" value="ECO:0007669"/>
    <property type="project" value="UniProtKB-KW"/>
</dbReference>
<organism evidence="3 4">
    <name type="scientific">Leptonychotes weddellii</name>
    <name type="common">Weddell seal</name>
    <name type="synonym">Otaria weddellii</name>
    <dbReference type="NCBI Taxonomy" id="9713"/>
    <lineage>
        <taxon>Eukaryota</taxon>
        <taxon>Metazoa</taxon>
        <taxon>Chordata</taxon>
        <taxon>Craniata</taxon>
        <taxon>Vertebrata</taxon>
        <taxon>Euteleostomi</taxon>
        <taxon>Mammalia</taxon>
        <taxon>Eutheria</taxon>
        <taxon>Laurasiatheria</taxon>
        <taxon>Carnivora</taxon>
        <taxon>Caniformia</taxon>
        <taxon>Pinnipedia</taxon>
        <taxon>Phocidae</taxon>
        <taxon>Monachinae</taxon>
        <taxon>Lobodontini</taxon>
        <taxon>Leptonychotes</taxon>
    </lineage>
</organism>
<dbReference type="InterPro" id="IPR013785">
    <property type="entry name" value="Aldolase_TIM"/>
</dbReference>
<dbReference type="SUPFAM" id="SSF51569">
    <property type="entry name" value="Aldolase"/>
    <property type="match status" value="1"/>
</dbReference>
<dbReference type="PANTHER" id="PTHR42738:SF1">
    <property type="entry name" value="HYDROXYMETHYLGLUTARYL-COA LYASE, MITOCHONDRIAL"/>
    <property type="match status" value="1"/>
</dbReference>
<sequence>MLSEAGLPVIEATSFVSPKWVPQMADNAEVLKGIQKFPGINYPVLTPNIKGFQAARKVIVLLTVVASICHLFRVSDKNVIGDADSEFRQEAVLKSDVQGVPGWLSRLSGCL</sequence>
<accession>A0A7F8Q8I9</accession>
<keyword evidence="2 4" id="KW-0456">Lyase</keyword>
<dbReference type="Proteomes" id="UP000245341">
    <property type="component" value="Unplaced"/>
</dbReference>
<evidence type="ECO:0000256" key="1">
    <source>
        <dbReference type="ARBA" id="ARBA00022723"/>
    </source>
</evidence>
<dbReference type="RefSeq" id="XP_030876861.1">
    <property type="nucleotide sequence ID" value="XM_031021001.1"/>
</dbReference>
<dbReference type="GO" id="GO:0006552">
    <property type="term" value="P:L-leucine catabolic process"/>
    <property type="evidence" value="ECO:0007669"/>
    <property type="project" value="TreeGrafter"/>
</dbReference>
<dbReference type="Gene3D" id="3.20.20.70">
    <property type="entry name" value="Aldolase class I"/>
    <property type="match status" value="1"/>
</dbReference>
<evidence type="ECO:0000256" key="2">
    <source>
        <dbReference type="ARBA" id="ARBA00023239"/>
    </source>
</evidence>
<dbReference type="OrthoDB" id="1905920at2759"/>
<dbReference type="GeneID" id="102738458"/>
<protein>
    <submittedName>
        <fullName evidence="4">Hydroxymethylglutaryl-CoA lyase, mitochondrial</fullName>
    </submittedName>
</protein>
<feature type="non-terminal residue" evidence="4">
    <location>
        <position position="111"/>
    </location>
</feature>
<keyword evidence="1" id="KW-0479">Metal-binding</keyword>
<dbReference type="AlphaFoldDB" id="A0A7F8Q8I9"/>
<gene>
    <name evidence="4" type="primary">LOC102738458</name>
</gene>
<dbReference type="GO" id="GO:0046951">
    <property type="term" value="P:ketone body biosynthetic process"/>
    <property type="evidence" value="ECO:0007669"/>
    <property type="project" value="TreeGrafter"/>
</dbReference>
<name>A0A7F8Q8I9_LEPWE</name>
<dbReference type="GO" id="GO:0004419">
    <property type="term" value="F:hydroxymethylglutaryl-CoA lyase activity"/>
    <property type="evidence" value="ECO:0007669"/>
    <property type="project" value="TreeGrafter"/>
</dbReference>